<dbReference type="GO" id="GO:0045202">
    <property type="term" value="C:synapse"/>
    <property type="evidence" value="ECO:0007669"/>
    <property type="project" value="TreeGrafter"/>
</dbReference>
<reference evidence="4" key="1">
    <citation type="journal article" date="2006" name="Science">
        <title>Ancient noncoding elements conserved in the human genome.</title>
        <authorList>
            <person name="Venkatesh B."/>
            <person name="Kirkness E.F."/>
            <person name="Loh Y.H."/>
            <person name="Halpern A.L."/>
            <person name="Lee A.P."/>
            <person name="Johnson J."/>
            <person name="Dandona N."/>
            <person name="Viswanathan L.D."/>
            <person name="Tay A."/>
            <person name="Venter J.C."/>
            <person name="Strausberg R.L."/>
            <person name="Brenner S."/>
        </authorList>
    </citation>
    <scope>NUCLEOTIDE SEQUENCE [LARGE SCALE GENOMIC DNA]</scope>
</reference>
<dbReference type="InterPro" id="IPR051057">
    <property type="entry name" value="PI-PLC_domain"/>
</dbReference>
<dbReference type="GeneTree" id="ENSGT00940000158747"/>
<name>A0A4W3GJZ2_CALMI</name>
<organism evidence="3 4">
    <name type="scientific">Callorhinchus milii</name>
    <name type="common">Ghost shark</name>
    <dbReference type="NCBI Taxonomy" id="7868"/>
    <lineage>
        <taxon>Eukaryota</taxon>
        <taxon>Metazoa</taxon>
        <taxon>Chordata</taxon>
        <taxon>Craniata</taxon>
        <taxon>Vertebrata</taxon>
        <taxon>Chondrichthyes</taxon>
        <taxon>Holocephali</taxon>
        <taxon>Chimaeriformes</taxon>
        <taxon>Callorhinchidae</taxon>
        <taxon>Callorhinchus</taxon>
    </lineage>
</organism>
<keyword evidence="2" id="KW-0732">Signal</keyword>
<dbReference type="GO" id="GO:0006629">
    <property type="term" value="P:lipid metabolic process"/>
    <property type="evidence" value="ECO:0007669"/>
    <property type="project" value="InterPro"/>
</dbReference>
<dbReference type="GO" id="GO:0008081">
    <property type="term" value="F:phosphoric diester hydrolase activity"/>
    <property type="evidence" value="ECO:0007669"/>
    <property type="project" value="InterPro"/>
</dbReference>
<feature type="chain" id="PRO_5021474837" evidence="2">
    <location>
        <begin position="21"/>
        <end position="279"/>
    </location>
</feature>
<evidence type="ECO:0000256" key="2">
    <source>
        <dbReference type="SAM" id="SignalP"/>
    </source>
</evidence>
<evidence type="ECO:0000313" key="3">
    <source>
        <dbReference type="Ensembl" id="ENSCMIP00000003160.1"/>
    </source>
</evidence>
<dbReference type="InParanoid" id="A0A4W3GJZ2"/>
<keyword evidence="4" id="KW-1185">Reference proteome</keyword>
<evidence type="ECO:0000313" key="4">
    <source>
        <dbReference type="Proteomes" id="UP000314986"/>
    </source>
</evidence>
<reference evidence="4" key="2">
    <citation type="journal article" date="2007" name="PLoS Biol.">
        <title>Survey sequencing and comparative analysis of the elephant shark (Callorhinchus milii) genome.</title>
        <authorList>
            <person name="Venkatesh B."/>
            <person name="Kirkness E.F."/>
            <person name="Loh Y.H."/>
            <person name="Halpern A.L."/>
            <person name="Lee A.P."/>
            <person name="Johnson J."/>
            <person name="Dandona N."/>
            <person name="Viswanathan L.D."/>
            <person name="Tay A."/>
            <person name="Venter J.C."/>
            <person name="Strausberg R.L."/>
            <person name="Brenner S."/>
        </authorList>
    </citation>
    <scope>NUCLEOTIDE SEQUENCE [LARGE SCALE GENOMIC DNA]</scope>
</reference>
<dbReference type="Ensembl" id="ENSCMIT00000003277.1">
    <property type="protein sequence ID" value="ENSCMIP00000003160.1"/>
    <property type="gene ID" value="ENSCMIG00000001879.1"/>
</dbReference>
<feature type="compositionally biased region" description="Low complexity" evidence="1">
    <location>
        <begin position="266"/>
        <end position="279"/>
    </location>
</feature>
<feature type="signal peptide" evidence="2">
    <location>
        <begin position="1"/>
        <end position="20"/>
    </location>
</feature>
<dbReference type="AlphaFoldDB" id="A0A4W3GJZ2"/>
<accession>A0A4W3GJZ2</accession>
<dbReference type="SUPFAM" id="SSF51695">
    <property type="entry name" value="PLC-like phosphodiesterases"/>
    <property type="match status" value="1"/>
</dbReference>
<reference evidence="4" key="3">
    <citation type="journal article" date="2014" name="Nature">
        <title>Elephant shark genome provides unique insights into gnathostome evolution.</title>
        <authorList>
            <consortium name="International Elephant Shark Genome Sequencing Consortium"/>
            <person name="Venkatesh B."/>
            <person name="Lee A.P."/>
            <person name="Ravi V."/>
            <person name="Maurya A.K."/>
            <person name="Lian M.M."/>
            <person name="Swann J.B."/>
            <person name="Ohta Y."/>
            <person name="Flajnik M.F."/>
            <person name="Sutoh Y."/>
            <person name="Kasahara M."/>
            <person name="Hoon S."/>
            <person name="Gangu V."/>
            <person name="Roy S.W."/>
            <person name="Irimia M."/>
            <person name="Korzh V."/>
            <person name="Kondrychyn I."/>
            <person name="Lim Z.W."/>
            <person name="Tay B.H."/>
            <person name="Tohari S."/>
            <person name="Kong K.W."/>
            <person name="Ho S."/>
            <person name="Lorente-Galdos B."/>
            <person name="Quilez J."/>
            <person name="Marques-Bonet T."/>
            <person name="Raney B.J."/>
            <person name="Ingham P.W."/>
            <person name="Tay A."/>
            <person name="Hillier L.W."/>
            <person name="Minx P."/>
            <person name="Boehm T."/>
            <person name="Wilson R.K."/>
            <person name="Brenner S."/>
            <person name="Warren W.C."/>
        </authorList>
    </citation>
    <scope>NUCLEOTIDE SEQUENCE [LARGE SCALE GENOMIC DNA]</scope>
</reference>
<dbReference type="OMA" id="ALPAMMH"/>
<dbReference type="Gene3D" id="3.20.20.190">
    <property type="entry name" value="Phosphatidylinositol (PI) phosphodiesterase"/>
    <property type="match status" value="1"/>
</dbReference>
<dbReference type="PANTHER" id="PTHR13593:SF33">
    <property type="entry name" value="PI-PLC X DOMAIN-CONTAINING PROTEIN 3"/>
    <property type="match status" value="1"/>
</dbReference>
<sequence length="279" mass="30719">LAPWLFAGTLLCTNWLLCFSRCPAPLCVTGSHDSFSCHKDEASLVGPEQPDSVQNLVLVLGSVGRRLARRWLATQSLDVSRQLAAGVRYLDLRVSTKARDPDNQLYFAQGLPSGAVSAGLADISRFLAAQPREVVLLDFNHFYGLQKCHHEALVRALREAFGEKLCPVTFTEEVSLRYLWDWGYQVLVFYHHPVALDVPFLWPGQMMPSSCANTTDPDKLSVSLGTALAQRHRRPGTFFVSPLVLTPKPSTMMRAVAGETGTGHLPSHTPSRSPSHTPS</sequence>
<protein>
    <submittedName>
        <fullName evidence="3">Phosphatidylinositol-specific phospholipase C, X domain containing 3</fullName>
    </submittedName>
</protein>
<dbReference type="PANTHER" id="PTHR13593">
    <property type="match status" value="1"/>
</dbReference>
<evidence type="ECO:0000256" key="1">
    <source>
        <dbReference type="SAM" id="MobiDB-lite"/>
    </source>
</evidence>
<reference evidence="3" key="4">
    <citation type="submission" date="2025-08" db="UniProtKB">
        <authorList>
            <consortium name="Ensembl"/>
        </authorList>
    </citation>
    <scope>IDENTIFICATION</scope>
</reference>
<feature type="region of interest" description="Disordered" evidence="1">
    <location>
        <begin position="259"/>
        <end position="279"/>
    </location>
</feature>
<reference evidence="3" key="5">
    <citation type="submission" date="2025-09" db="UniProtKB">
        <authorList>
            <consortium name="Ensembl"/>
        </authorList>
    </citation>
    <scope>IDENTIFICATION</scope>
</reference>
<dbReference type="InterPro" id="IPR017946">
    <property type="entry name" value="PLC-like_Pdiesterase_TIM-brl"/>
</dbReference>
<dbReference type="Proteomes" id="UP000314986">
    <property type="component" value="Unassembled WGS sequence"/>
</dbReference>
<proteinExistence type="predicted"/>